<keyword evidence="2" id="KW-1185">Reference proteome</keyword>
<keyword evidence="1" id="KW-0255">Endonuclease</keyword>
<dbReference type="EMBL" id="MT774377">
    <property type="protein sequence ID" value="QOR58240.1"/>
    <property type="molecule type" value="Genomic_DNA"/>
</dbReference>
<proteinExistence type="predicted"/>
<organism evidence="1 2">
    <name type="scientific">uncultured phage cr107_1</name>
    <dbReference type="NCBI Taxonomy" id="2772061"/>
    <lineage>
        <taxon>Viruses</taxon>
        <taxon>Duplodnaviria</taxon>
        <taxon>Heunggongvirae</taxon>
        <taxon>Uroviricota</taxon>
        <taxon>Caudoviricetes</taxon>
        <taxon>Crassvirales</taxon>
        <taxon>Intestiviridae</taxon>
        <taxon>Churivirinae</taxon>
        <taxon>Jahgtovirus</taxon>
        <taxon>Jahgtovirus intestinihominis</taxon>
    </lineage>
</organism>
<dbReference type="Proteomes" id="UP000593899">
    <property type="component" value="Segment"/>
</dbReference>
<dbReference type="GO" id="GO:0004519">
    <property type="term" value="F:endonuclease activity"/>
    <property type="evidence" value="ECO:0007669"/>
    <property type="project" value="UniProtKB-KW"/>
</dbReference>
<keyword evidence="1" id="KW-0540">Nuclease</keyword>
<dbReference type="GeneID" id="65128696"/>
<dbReference type="KEGG" id="vg:65128696"/>
<evidence type="ECO:0000313" key="2">
    <source>
        <dbReference type="Proteomes" id="UP000593899"/>
    </source>
</evidence>
<protein>
    <submittedName>
        <fullName evidence="1">Recombination endonuclease</fullName>
    </submittedName>
</protein>
<evidence type="ECO:0000313" key="1">
    <source>
        <dbReference type="EMBL" id="QOR58240.1"/>
    </source>
</evidence>
<keyword evidence="1" id="KW-0378">Hydrolase</keyword>
<reference evidence="1 2" key="1">
    <citation type="submission" date="2020-07" db="EMBL/GenBank/DDBJ databases">
        <title>Taxonomic proposal: Crassvirales, a new order of highly abundant and diverse bacterial viruses.</title>
        <authorList>
            <person name="Shkoporov A.N."/>
            <person name="Stockdale S.R."/>
            <person name="Guerin E."/>
            <person name="Ross R.P."/>
            <person name="Hill C."/>
        </authorList>
    </citation>
    <scope>NUCLEOTIDE SEQUENCE [LARGE SCALE GENOMIC DNA]</scope>
</reference>
<sequence>MGLQFGFSAVQSGKRAMQSSNEPTLTANSTKAKFSLTGAVTRIMGLVPGDTVQFVSNIADIDASIAERDAEVMAWCEENNVEFGTEAARAILIQNFGKYGICKGVPLFEKDGKVKLVGVRMTAEQKAAAFELNKEKIAEELGKSVEEITIDDYAPVTRAYSGARTSTSSNLNGVGLPLTFSDSSMWNELKENLGEDAEKINRVFEVKLNEPFSVAVETGRVIGDEKETVEVSAYKIVFQSDGEPSVRQSAK</sequence>
<name>A0A7M1RYZ5_9CAUD</name>
<dbReference type="RefSeq" id="YP_010110398.1">
    <property type="nucleotide sequence ID" value="NC_055870.1"/>
</dbReference>
<accession>A0A7M1RYZ5</accession>